<feature type="chain" id="PRO_5037505639" description="YHS domain-containing protein" evidence="1">
    <location>
        <begin position="27"/>
        <end position="83"/>
    </location>
</feature>
<proteinExistence type="predicted"/>
<sequence>MKRNTFFRGLAASIASLILASCAATAPGVKPYPSDKCIVTGNKLGSMGPPVTKVYQGQEVKFCCQPCANKFDANPEKYLSKLN</sequence>
<dbReference type="SUPFAM" id="SSF47240">
    <property type="entry name" value="Ferritin-like"/>
    <property type="match status" value="1"/>
</dbReference>
<dbReference type="GO" id="GO:0016491">
    <property type="term" value="F:oxidoreductase activity"/>
    <property type="evidence" value="ECO:0007669"/>
    <property type="project" value="InterPro"/>
</dbReference>
<accession>A0A918WFX8</accession>
<dbReference type="Proteomes" id="UP000644507">
    <property type="component" value="Unassembled WGS sequence"/>
</dbReference>
<feature type="signal peptide" evidence="1">
    <location>
        <begin position="1"/>
        <end position="26"/>
    </location>
</feature>
<reference evidence="3" key="1">
    <citation type="journal article" date="2014" name="Int. J. Syst. Evol. Microbiol.">
        <title>Complete genome sequence of Corynebacterium casei LMG S-19264T (=DSM 44701T), isolated from a smear-ripened cheese.</title>
        <authorList>
            <consortium name="US DOE Joint Genome Institute (JGI-PGF)"/>
            <person name="Walter F."/>
            <person name="Albersmeier A."/>
            <person name="Kalinowski J."/>
            <person name="Ruckert C."/>
        </authorList>
    </citation>
    <scope>NUCLEOTIDE SEQUENCE</scope>
    <source>
        <strain evidence="3">KCTC 12988</strain>
    </source>
</reference>
<dbReference type="RefSeq" id="WP_189566358.1">
    <property type="nucleotide sequence ID" value="NZ_BMXI01000001.1"/>
</dbReference>
<gene>
    <name evidence="3" type="ORF">GCM10007100_01340</name>
</gene>
<protein>
    <recommendedName>
        <fullName evidence="2">YHS domain-containing protein</fullName>
    </recommendedName>
</protein>
<dbReference type="AlphaFoldDB" id="A0A918WFX8"/>
<name>A0A918WFX8_9BACT</name>
<comment type="caution">
    <text evidence="3">The sequence shown here is derived from an EMBL/GenBank/DDBJ whole genome shotgun (WGS) entry which is preliminary data.</text>
</comment>
<evidence type="ECO:0000313" key="3">
    <source>
        <dbReference type="EMBL" id="GHC40573.1"/>
    </source>
</evidence>
<keyword evidence="4" id="KW-1185">Reference proteome</keyword>
<dbReference type="Pfam" id="PF04945">
    <property type="entry name" value="YHS"/>
    <property type="match status" value="1"/>
</dbReference>
<dbReference type="InterPro" id="IPR012348">
    <property type="entry name" value="RNR-like"/>
</dbReference>
<dbReference type="Gene3D" id="1.10.620.20">
    <property type="entry name" value="Ribonucleotide Reductase, subunit A"/>
    <property type="match status" value="1"/>
</dbReference>
<reference evidence="3" key="2">
    <citation type="submission" date="2020-09" db="EMBL/GenBank/DDBJ databases">
        <authorList>
            <person name="Sun Q."/>
            <person name="Kim S."/>
        </authorList>
    </citation>
    <scope>NUCLEOTIDE SEQUENCE</scope>
    <source>
        <strain evidence="3">KCTC 12988</strain>
    </source>
</reference>
<keyword evidence="1" id="KW-0732">Signal</keyword>
<dbReference type="EMBL" id="BMXI01000001">
    <property type="protein sequence ID" value="GHC40573.1"/>
    <property type="molecule type" value="Genomic_DNA"/>
</dbReference>
<evidence type="ECO:0000256" key="1">
    <source>
        <dbReference type="SAM" id="SignalP"/>
    </source>
</evidence>
<feature type="domain" description="YHS" evidence="2">
    <location>
        <begin position="53"/>
        <end position="80"/>
    </location>
</feature>
<organism evidence="3 4">
    <name type="scientific">Roseibacillus persicicus</name>
    <dbReference type="NCBI Taxonomy" id="454148"/>
    <lineage>
        <taxon>Bacteria</taxon>
        <taxon>Pseudomonadati</taxon>
        <taxon>Verrucomicrobiota</taxon>
        <taxon>Verrucomicrobiia</taxon>
        <taxon>Verrucomicrobiales</taxon>
        <taxon>Verrucomicrobiaceae</taxon>
        <taxon>Roseibacillus</taxon>
    </lineage>
</organism>
<dbReference type="InterPro" id="IPR009078">
    <property type="entry name" value="Ferritin-like_SF"/>
</dbReference>
<evidence type="ECO:0000259" key="2">
    <source>
        <dbReference type="Pfam" id="PF04945"/>
    </source>
</evidence>
<dbReference type="InterPro" id="IPR007029">
    <property type="entry name" value="YHS_dom"/>
</dbReference>
<dbReference type="PROSITE" id="PS51257">
    <property type="entry name" value="PROKAR_LIPOPROTEIN"/>
    <property type="match status" value="1"/>
</dbReference>
<evidence type="ECO:0000313" key="4">
    <source>
        <dbReference type="Proteomes" id="UP000644507"/>
    </source>
</evidence>